<evidence type="ECO:0000313" key="2">
    <source>
        <dbReference type="EMBL" id="KNC72227.1"/>
    </source>
</evidence>
<dbReference type="RefSeq" id="XP_014146129.1">
    <property type="nucleotide sequence ID" value="XM_014290654.1"/>
</dbReference>
<keyword evidence="1" id="KW-0812">Transmembrane</keyword>
<dbReference type="AlphaFoldDB" id="A0A0L0F660"/>
<keyword evidence="1" id="KW-0472">Membrane</keyword>
<feature type="non-terminal residue" evidence="2">
    <location>
        <position position="124"/>
    </location>
</feature>
<dbReference type="Proteomes" id="UP000054560">
    <property type="component" value="Unassembled WGS sequence"/>
</dbReference>
<proteinExistence type="predicted"/>
<organism evidence="2 3">
    <name type="scientific">Sphaeroforma arctica JP610</name>
    <dbReference type="NCBI Taxonomy" id="667725"/>
    <lineage>
        <taxon>Eukaryota</taxon>
        <taxon>Ichthyosporea</taxon>
        <taxon>Ichthyophonida</taxon>
        <taxon>Sphaeroforma</taxon>
    </lineage>
</organism>
<gene>
    <name evidence="2" type="ORF">SARC_15220</name>
</gene>
<reference evidence="2 3" key="1">
    <citation type="submission" date="2011-02" db="EMBL/GenBank/DDBJ databases">
        <title>The Genome Sequence of Sphaeroforma arctica JP610.</title>
        <authorList>
            <consortium name="The Broad Institute Genome Sequencing Platform"/>
            <person name="Russ C."/>
            <person name="Cuomo C."/>
            <person name="Young S.K."/>
            <person name="Zeng Q."/>
            <person name="Gargeya S."/>
            <person name="Alvarado L."/>
            <person name="Berlin A."/>
            <person name="Chapman S.B."/>
            <person name="Chen Z."/>
            <person name="Freedman E."/>
            <person name="Gellesch M."/>
            <person name="Goldberg J."/>
            <person name="Griggs A."/>
            <person name="Gujja S."/>
            <person name="Heilman E."/>
            <person name="Heiman D."/>
            <person name="Howarth C."/>
            <person name="Mehta T."/>
            <person name="Neiman D."/>
            <person name="Pearson M."/>
            <person name="Roberts A."/>
            <person name="Saif S."/>
            <person name="Shea T."/>
            <person name="Shenoy N."/>
            <person name="Sisk P."/>
            <person name="Stolte C."/>
            <person name="Sykes S."/>
            <person name="White J."/>
            <person name="Yandava C."/>
            <person name="Burger G."/>
            <person name="Gray M.W."/>
            <person name="Holland P.W.H."/>
            <person name="King N."/>
            <person name="Lang F.B.F."/>
            <person name="Roger A.J."/>
            <person name="Ruiz-Trillo I."/>
            <person name="Haas B."/>
            <person name="Nusbaum C."/>
            <person name="Birren B."/>
        </authorList>
    </citation>
    <scope>NUCLEOTIDE SEQUENCE [LARGE SCALE GENOMIC DNA]</scope>
    <source>
        <strain evidence="2 3">JP610</strain>
    </source>
</reference>
<dbReference type="EMBL" id="KQ247383">
    <property type="protein sequence ID" value="KNC72227.1"/>
    <property type="molecule type" value="Genomic_DNA"/>
</dbReference>
<protein>
    <submittedName>
        <fullName evidence="2">Uncharacterized protein</fullName>
    </submittedName>
</protein>
<evidence type="ECO:0000256" key="1">
    <source>
        <dbReference type="SAM" id="Phobius"/>
    </source>
</evidence>
<name>A0A0L0F660_9EUKA</name>
<evidence type="ECO:0000313" key="3">
    <source>
        <dbReference type="Proteomes" id="UP000054560"/>
    </source>
</evidence>
<dbReference type="GeneID" id="25915724"/>
<keyword evidence="3" id="KW-1185">Reference proteome</keyword>
<sequence length="124" mass="14114">MLDFLGFWGKLVLAVAVLTGLGWWGYQFFIEWRDSTQKMMGKWVQYNLHVLTFKKRYTKDFNKSLANESAMYRTVFENQAAPELRKLGSTPMGGGKTMADVLGPAANDPEPYISVIREIIENGN</sequence>
<feature type="transmembrane region" description="Helical" evidence="1">
    <location>
        <begin position="12"/>
        <end position="30"/>
    </location>
</feature>
<keyword evidence="1" id="KW-1133">Transmembrane helix</keyword>
<accession>A0A0L0F660</accession>